<reference evidence="11 12" key="1">
    <citation type="journal article" date="2011" name="J. Bacteriol.">
        <title>Complete genome sequences of two hemotropic Mycoplasmas, Mycoplasma haemofelis strain Ohio2 and Mycoplasma suis strain Illinois.</title>
        <authorList>
            <person name="Messick J.B."/>
            <person name="Santos A.P."/>
            <person name="Guimaraes A.M."/>
        </authorList>
    </citation>
    <scope>NUCLEOTIDE SEQUENCE [LARGE SCALE GENOMIC DNA]</scope>
    <source>
        <strain evidence="11 12">Illinois</strain>
    </source>
</reference>
<evidence type="ECO:0000256" key="8">
    <source>
        <dbReference type="ARBA" id="ARBA00023196"/>
    </source>
</evidence>
<keyword evidence="8" id="KW-0139">CF(1)</keyword>
<keyword evidence="7" id="KW-0472">Membrane</keyword>
<feature type="coiled-coil region" evidence="10">
    <location>
        <begin position="240"/>
        <end position="274"/>
    </location>
</feature>
<evidence type="ECO:0000256" key="1">
    <source>
        <dbReference type="ARBA" id="ARBA00003456"/>
    </source>
</evidence>
<dbReference type="EMBL" id="CP002525">
    <property type="protein sequence ID" value="ADX98042.1"/>
    <property type="molecule type" value="Genomic_DNA"/>
</dbReference>
<keyword evidence="10" id="KW-0175">Coiled coil</keyword>
<dbReference type="SUPFAM" id="SSF52943">
    <property type="entry name" value="ATP synthase (F1-ATPase), gamma subunit"/>
    <property type="match status" value="1"/>
</dbReference>
<evidence type="ECO:0000256" key="2">
    <source>
        <dbReference type="ARBA" id="ARBA00004170"/>
    </source>
</evidence>
<dbReference type="PRINTS" id="PR00126">
    <property type="entry name" value="ATPASEGAMMA"/>
</dbReference>
<dbReference type="PANTHER" id="PTHR11693:SF22">
    <property type="entry name" value="ATP SYNTHASE SUBUNIT GAMMA, MITOCHONDRIAL"/>
    <property type="match status" value="1"/>
</dbReference>
<dbReference type="Proteomes" id="UP000007484">
    <property type="component" value="Chromosome"/>
</dbReference>
<dbReference type="PANTHER" id="PTHR11693">
    <property type="entry name" value="ATP SYNTHASE GAMMA CHAIN"/>
    <property type="match status" value="1"/>
</dbReference>
<evidence type="ECO:0000256" key="3">
    <source>
        <dbReference type="ARBA" id="ARBA00007681"/>
    </source>
</evidence>
<keyword evidence="4" id="KW-0813">Transport</keyword>
<keyword evidence="9" id="KW-0066">ATP synthesis</keyword>
<dbReference type="AlphaFoldDB" id="F0QRC2"/>
<evidence type="ECO:0000256" key="7">
    <source>
        <dbReference type="ARBA" id="ARBA00023136"/>
    </source>
</evidence>
<dbReference type="InterPro" id="IPR035968">
    <property type="entry name" value="ATP_synth_F1_ATPase_gsu"/>
</dbReference>
<dbReference type="Gene3D" id="3.40.1380.10">
    <property type="match status" value="1"/>
</dbReference>
<name>F0QRC2_MYCSL</name>
<keyword evidence="5" id="KW-0375">Hydrogen ion transport</keyword>
<keyword evidence="12" id="KW-1185">Reference proteome</keyword>
<evidence type="ECO:0000313" key="11">
    <source>
        <dbReference type="EMBL" id="ADX98042.1"/>
    </source>
</evidence>
<keyword evidence="11" id="KW-0378">Hydrolase</keyword>
<dbReference type="Gene3D" id="1.10.287.80">
    <property type="entry name" value="ATP synthase, gamma subunit, helix hairpin domain"/>
    <property type="match status" value="1"/>
</dbReference>
<dbReference type="Pfam" id="PF00231">
    <property type="entry name" value="ATP-synt"/>
    <property type="match status" value="1"/>
</dbReference>
<comment type="subcellular location">
    <subcellularLocation>
        <location evidence="2">Membrane</location>
        <topology evidence="2">Peripheral membrane protein</topology>
    </subcellularLocation>
</comment>
<sequence length="293" mass="33887">MSSGLVAISRKIKDMESILKISEALQLISSTKLKNYRDMREKGRDYVEGIKFLFRSFYSSYEHDYKVSNAKFVYIGEGGEKLSLWVVIGTDLALCGRFNAQIIDYLVKNFPLDGFLVVFGKKLFNLLKGYPALKERIIEIYPSEIKSADLVESLEVVAKFVLKEYITRGCYHLNLVHHKVGRELRNFSILPFTKDYFGRARTGIRYDTHYHRFDNSESIIELFPAYFERTILVALIESKISEHSQRRELMNNAVKAAEEKLAEYKIVYQKMRQANITQEITEITSALKLNMGG</sequence>
<evidence type="ECO:0000256" key="6">
    <source>
        <dbReference type="ARBA" id="ARBA00023065"/>
    </source>
</evidence>
<evidence type="ECO:0000313" key="12">
    <source>
        <dbReference type="Proteomes" id="UP000007484"/>
    </source>
</evidence>
<evidence type="ECO:0000256" key="5">
    <source>
        <dbReference type="ARBA" id="ARBA00022781"/>
    </source>
</evidence>
<dbReference type="RefSeq" id="WP_013609907.1">
    <property type="nucleotide sequence ID" value="NC_015155.1"/>
</dbReference>
<dbReference type="KEGG" id="mss:MSU_0508"/>
<dbReference type="HOGENOM" id="CLU_050669_0_1_14"/>
<dbReference type="GO" id="GO:0046933">
    <property type="term" value="F:proton-transporting ATP synthase activity, rotational mechanism"/>
    <property type="evidence" value="ECO:0007669"/>
    <property type="project" value="InterPro"/>
</dbReference>
<dbReference type="InterPro" id="IPR000131">
    <property type="entry name" value="ATP_synth_F1_gsu"/>
</dbReference>
<accession>F0QRC2</accession>
<dbReference type="EC" id="3.6.3.14" evidence="11"/>
<dbReference type="STRING" id="768700.MSU_0508"/>
<organism evidence="11 12">
    <name type="scientific">Mycoplasma suis (strain Illinois)</name>
    <dbReference type="NCBI Taxonomy" id="768700"/>
    <lineage>
        <taxon>Bacteria</taxon>
        <taxon>Bacillati</taxon>
        <taxon>Mycoplasmatota</taxon>
        <taxon>Mollicutes</taxon>
        <taxon>Mycoplasmataceae</taxon>
        <taxon>Mycoplasma</taxon>
    </lineage>
</organism>
<comment type="similarity">
    <text evidence="3">Belongs to the ATPase gamma chain family.</text>
</comment>
<dbReference type="GO" id="GO:0016787">
    <property type="term" value="F:hydrolase activity"/>
    <property type="evidence" value="ECO:0007669"/>
    <property type="project" value="UniProtKB-KW"/>
</dbReference>
<gene>
    <name evidence="11" type="primary">atpG</name>
    <name evidence="11" type="ordered locus">MSU_0508</name>
</gene>
<keyword evidence="6" id="KW-0406">Ion transport</keyword>
<protein>
    <submittedName>
        <fullName evidence="11">ATP synthase F1, gamma subunit</fullName>
        <ecNumber evidence="11">3.6.3.14</ecNumber>
    </submittedName>
</protein>
<dbReference type="GO" id="GO:0045259">
    <property type="term" value="C:proton-transporting ATP synthase complex"/>
    <property type="evidence" value="ECO:0007669"/>
    <property type="project" value="UniProtKB-KW"/>
</dbReference>
<proteinExistence type="inferred from homology"/>
<evidence type="ECO:0000256" key="4">
    <source>
        <dbReference type="ARBA" id="ARBA00022448"/>
    </source>
</evidence>
<evidence type="ECO:0000256" key="10">
    <source>
        <dbReference type="SAM" id="Coils"/>
    </source>
</evidence>
<evidence type="ECO:0000256" key="9">
    <source>
        <dbReference type="ARBA" id="ARBA00023310"/>
    </source>
</evidence>
<comment type="function">
    <text evidence="1">Produces ATP from ADP in the presence of a proton gradient across the membrane. The gamma chain is believed to be important in regulating ATPase activity and the flow of protons through the CF(0) complex.</text>
</comment>